<dbReference type="RefSeq" id="WP_139793708.1">
    <property type="nucleotide sequence ID" value="NZ_FWYF01000001.1"/>
</dbReference>
<dbReference type="OrthoDB" id="977823at2"/>
<sequence>MKIKYLLIATTFLIQGTSLWGQEIDQEKMDRDLKIAEDVVSSLVKGESNDGRFYAASPKASYIPGFGVMIDLNSSGKFYSNNFDPSFDFRFSFDEEDFRIDINDMVELEMQAEMLARQAEEIEHQAEIIERENERMLRDQQRALEEKERALERQMEQLERQREREEDRMKHERERIKRSEVNRIVIDTDDEYTYRYSYSNSDENDEDDKGHRYVTRGYQKDFEDLKPLYRKVMTTFLTDYADLIGQLADNEQVMLITKGGPQGFGAVYLTSTDQAGKFSASTTRKNIADFKAGRVSRTAFENGINFAESKGEERVAADLELFSSILQRLYKTDLATTYYTSSPISYERLKSFGVIYRMKMYSSVSMGRDSYRMPTQRKSNLSREERNKEVMALYPQFIREFKKNIIDYGKTIKSLAEDESMLFQIRLTECNSCDIPNEINVLVKNQTLLDLDAGKISESQAIAQIQIKEAS</sequence>
<evidence type="ECO:0000256" key="1">
    <source>
        <dbReference type="SAM" id="Coils"/>
    </source>
</evidence>
<organism evidence="2 3">
    <name type="scientific">Reichenbachiella faecimaris</name>
    <dbReference type="NCBI Taxonomy" id="692418"/>
    <lineage>
        <taxon>Bacteria</taxon>
        <taxon>Pseudomonadati</taxon>
        <taxon>Bacteroidota</taxon>
        <taxon>Cytophagia</taxon>
        <taxon>Cytophagales</taxon>
        <taxon>Reichenbachiellaceae</taxon>
        <taxon>Reichenbachiella</taxon>
    </lineage>
</organism>
<accession>A0A1W2G687</accession>
<proteinExistence type="predicted"/>
<name>A0A1W2G687_REIFA</name>
<reference evidence="2 3" key="1">
    <citation type="submission" date="2017-04" db="EMBL/GenBank/DDBJ databases">
        <authorList>
            <person name="Afonso C.L."/>
            <person name="Miller P.J."/>
            <person name="Scott M.A."/>
            <person name="Spackman E."/>
            <person name="Goraichik I."/>
            <person name="Dimitrov K.M."/>
            <person name="Suarez D.L."/>
            <person name="Swayne D.E."/>
        </authorList>
    </citation>
    <scope>NUCLEOTIDE SEQUENCE [LARGE SCALE GENOMIC DNA]</scope>
    <source>
        <strain evidence="2 3">DSM 26133</strain>
    </source>
</reference>
<keyword evidence="1" id="KW-0175">Coiled coil</keyword>
<dbReference type="STRING" id="692418.SAMN04488029_0372"/>
<dbReference type="AlphaFoldDB" id="A0A1W2G687"/>
<evidence type="ECO:0000313" key="3">
    <source>
        <dbReference type="Proteomes" id="UP000192472"/>
    </source>
</evidence>
<dbReference type="Proteomes" id="UP000192472">
    <property type="component" value="Unassembled WGS sequence"/>
</dbReference>
<protein>
    <submittedName>
        <fullName evidence="2">Uncharacterized protein</fullName>
    </submittedName>
</protein>
<keyword evidence="3" id="KW-1185">Reference proteome</keyword>
<dbReference type="EMBL" id="FWYF01000001">
    <property type="protein sequence ID" value="SMD32034.1"/>
    <property type="molecule type" value="Genomic_DNA"/>
</dbReference>
<feature type="coiled-coil region" evidence="1">
    <location>
        <begin position="105"/>
        <end position="182"/>
    </location>
</feature>
<evidence type="ECO:0000313" key="2">
    <source>
        <dbReference type="EMBL" id="SMD32034.1"/>
    </source>
</evidence>
<gene>
    <name evidence="2" type="ORF">SAMN04488029_0372</name>
</gene>